<keyword evidence="3" id="KW-1185">Reference proteome</keyword>
<evidence type="ECO:0008006" key="4">
    <source>
        <dbReference type="Google" id="ProtNLM"/>
    </source>
</evidence>
<comment type="caution">
    <text evidence="2">The sequence shown here is derived from an EMBL/GenBank/DDBJ whole genome shotgun (WGS) entry which is preliminary data.</text>
</comment>
<accession>V2YP21</accession>
<dbReference type="EMBL" id="AWSO01000194">
    <property type="protein sequence ID" value="ESK93429.1"/>
    <property type="molecule type" value="Genomic_DNA"/>
</dbReference>
<feature type="region of interest" description="Disordered" evidence="1">
    <location>
        <begin position="698"/>
        <end position="717"/>
    </location>
</feature>
<evidence type="ECO:0000256" key="1">
    <source>
        <dbReference type="SAM" id="MobiDB-lite"/>
    </source>
</evidence>
<evidence type="ECO:0000313" key="3">
    <source>
        <dbReference type="Proteomes" id="UP000017559"/>
    </source>
</evidence>
<protein>
    <recommendedName>
        <fullName evidence="4">F-box domain-containing protein</fullName>
    </recommendedName>
</protein>
<gene>
    <name evidence="2" type="ORF">Moror_1710</name>
</gene>
<dbReference type="KEGG" id="mrr:Moror_1710"/>
<dbReference type="OrthoDB" id="3365698at2759"/>
<name>V2YP21_MONRO</name>
<sequence>MTSDTAFAASSLLQTRFSTLLNTNYSATPEDVEEIRALVAAPKAEQAQIDEELRVLGARMDELMARREDVEKFVSSHLALASPIRGISEDVLAEIFLHCLPTDRIPSRSVAEAPIVLIMVCRKWKEIALRTPRLWAALHIYFPTIHRHLEAKSKPIFKRRREGVEKWFRRSGDLPITFSLVVHHYEMDFELYYKPIVKTLSLFAHRWQNVNFKVPTNMLRLLAKAINPENVPRLQKLKIDYGLESYSFNAQDFFGMGGPMQMHPQNNGELPFSEVLAKAPGLRSLALYNYKQNVCAMHVAWENLTHLELMTGTPTSQQSPEALLPVLKKAALSLRSCVLTVCVRQTFRERDSNEEGTLGGREPVVLPELRTLSVNARLWPGPWWPPHPPHNGTRRGENPEMAAFFSTILVPTLTSFSYVMDQSHTPEASTSQSTLPFIQMLIKSDCQLKKLHISGSPSAASLIECLRAMPVLSSFCIQEQPDPPPPEVPPGPPGGIQVFSTSSEDFPAYCAFQDSVAELLIPSPENPQPLCPHLETLNIYNNYAANEELLIQLAESRSPSRIKVFVGGGAEAEAALSPMKHFNVYFVHDKKGHDADQMGEVHDEVIMPRIKKLREEEGMKVSMIYPPPYRVSDSPWAGQTSPGSHQELGGSMGAHGSGIHDFMGPMGIAVPMNGNTFMTQFVTGFGGGAGGGFGGGGGGAGPGPGAGVAAAGGVQGP</sequence>
<dbReference type="Proteomes" id="UP000017559">
    <property type="component" value="Unassembled WGS sequence"/>
</dbReference>
<feature type="region of interest" description="Disordered" evidence="1">
    <location>
        <begin position="634"/>
        <end position="656"/>
    </location>
</feature>
<dbReference type="AlphaFoldDB" id="V2YP21"/>
<proteinExistence type="predicted"/>
<dbReference type="HOGENOM" id="CLU_018544_12_0_1"/>
<reference evidence="2 3" key="1">
    <citation type="journal article" date="2014" name="BMC Genomics">
        <title>Genome and secretome analysis of the hemibiotrophic fungal pathogen, Moniliophthora roreri, which causes frosty pod rot disease of cacao: mechanisms of the biotrophic and necrotrophic phases.</title>
        <authorList>
            <person name="Meinhardt L.W."/>
            <person name="Costa G.G.L."/>
            <person name="Thomazella D.P.T."/>
            <person name="Teixeira P.J.P.L."/>
            <person name="Carazzolle M.F."/>
            <person name="Schuster S.C."/>
            <person name="Carlson J.E."/>
            <person name="Guiltinan M.J."/>
            <person name="Mieczkowski P."/>
            <person name="Farmer A."/>
            <person name="Ramaraj T."/>
            <person name="Crozier J."/>
            <person name="Davis R.E."/>
            <person name="Shao J."/>
            <person name="Melnick R.L."/>
            <person name="Pereira G.A.G."/>
            <person name="Bailey B.A."/>
        </authorList>
    </citation>
    <scope>NUCLEOTIDE SEQUENCE [LARGE SCALE GENOMIC DNA]</scope>
    <source>
        <strain evidence="2 3">MCA 2997</strain>
    </source>
</reference>
<feature type="compositionally biased region" description="Low complexity" evidence="1">
    <location>
        <begin position="707"/>
        <end position="717"/>
    </location>
</feature>
<organism evidence="2 3">
    <name type="scientific">Moniliophthora roreri (strain MCA 2997)</name>
    <name type="common">Cocoa frosty pod rot fungus</name>
    <name type="synonym">Crinipellis roreri</name>
    <dbReference type="NCBI Taxonomy" id="1381753"/>
    <lineage>
        <taxon>Eukaryota</taxon>
        <taxon>Fungi</taxon>
        <taxon>Dikarya</taxon>
        <taxon>Basidiomycota</taxon>
        <taxon>Agaricomycotina</taxon>
        <taxon>Agaricomycetes</taxon>
        <taxon>Agaricomycetidae</taxon>
        <taxon>Agaricales</taxon>
        <taxon>Marasmiineae</taxon>
        <taxon>Marasmiaceae</taxon>
        <taxon>Moniliophthora</taxon>
    </lineage>
</organism>
<evidence type="ECO:0000313" key="2">
    <source>
        <dbReference type="EMBL" id="ESK93429.1"/>
    </source>
</evidence>